<comment type="caution">
    <text evidence="2">The sequence shown here is derived from an EMBL/GenBank/DDBJ whole genome shotgun (WGS) entry which is preliminary data.</text>
</comment>
<sequence>MTNTAKRPQLLSISLNHQPFFDQLYEPLLAEIRSKADFWRAEDADSAGRRLSEEPNPAAVLITDEALTVNRNNHLWRAVLQYVREGGRAVVMGNFSSYVKPLSIKPFFAQAGLGWDVGSYHRTTVVLNNAAVESDLAAKMLPRYSQKAQFVKNVASEDAWYVTDEESVIESLVFPPTNARVSGESPVAFASVGDGKLGYIGNVNGEQGSNVAVLAIVLQSEFFEFIVGHEKKKFFLHSSIVACQSESLEKLINGGMKEANERCATLPDVDSDTFVRFSQYAYTGDYQAAEFRIREDVKPRTPSPPPQLAFSGAPKIRKKRMSSSLGDGLAQTKDKDLWAQFKKLYPDSAPYRELQDNNPEDDFSPVFLSHTHLYIFADCYGISALKLLCLRKIQRALKNFTLHEEAIEDVVQLIHFCYENTIESDELRDLLNMYTACKATELWQSQNFQHLVMDIGEYACGLISEMLKRVD</sequence>
<reference evidence="2" key="1">
    <citation type="submission" date="2020-01" db="EMBL/GenBank/DDBJ databases">
        <title>Identification and distribution of gene clusters putatively required for synthesis of sphingolipid metabolism inhibitors in phylogenetically diverse species of the filamentous fungus Fusarium.</title>
        <authorList>
            <person name="Kim H.-S."/>
            <person name="Busman M."/>
            <person name="Brown D.W."/>
            <person name="Divon H."/>
            <person name="Uhlig S."/>
            <person name="Proctor R.H."/>
        </authorList>
    </citation>
    <scope>NUCLEOTIDE SEQUENCE</scope>
    <source>
        <strain evidence="2">NRRL 53441</strain>
    </source>
</reference>
<gene>
    <name evidence="2" type="ORF">F53441_3651</name>
</gene>
<dbReference type="PANTHER" id="PTHR47843:SF2">
    <property type="entry name" value="BTB DOMAIN-CONTAINING PROTEIN"/>
    <property type="match status" value="1"/>
</dbReference>
<dbReference type="EMBL" id="JAADJG010000144">
    <property type="protein sequence ID" value="KAF4453642.1"/>
    <property type="molecule type" value="Genomic_DNA"/>
</dbReference>
<dbReference type="InterPro" id="IPR011333">
    <property type="entry name" value="SKP1/BTB/POZ_sf"/>
</dbReference>
<dbReference type="Gene3D" id="3.30.710.10">
    <property type="entry name" value="Potassium Channel Kv1.1, Chain A"/>
    <property type="match status" value="1"/>
</dbReference>
<evidence type="ECO:0000313" key="3">
    <source>
        <dbReference type="Proteomes" id="UP000605986"/>
    </source>
</evidence>
<dbReference type="Proteomes" id="UP000605986">
    <property type="component" value="Unassembled WGS sequence"/>
</dbReference>
<dbReference type="OrthoDB" id="245563at2759"/>
<dbReference type="SUPFAM" id="SSF54695">
    <property type="entry name" value="POZ domain"/>
    <property type="match status" value="1"/>
</dbReference>
<evidence type="ECO:0000313" key="2">
    <source>
        <dbReference type="EMBL" id="KAF4453642.1"/>
    </source>
</evidence>
<feature type="domain" description="BTB" evidence="1">
    <location>
        <begin position="223"/>
        <end position="290"/>
    </location>
</feature>
<dbReference type="PROSITE" id="PS50097">
    <property type="entry name" value="BTB"/>
    <property type="match status" value="1"/>
</dbReference>
<dbReference type="AlphaFoldDB" id="A0A8H4KNU0"/>
<proteinExistence type="predicted"/>
<organism evidence="2 3">
    <name type="scientific">Fusarium austroafricanum</name>
    <dbReference type="NCBI Taxonomy" id="2364996"/>
    <lineage>
        <taxon>Eukaryota</taxon>
        <taxon>Fungi</taxon>
        <taxon>Dikarya</taxon>
        <taxon>Ascomycota</taxon>
        <taxon>Pezizomycotina</taxon>
        <taxon>Sordariomycetes</taxon>
        <taxon>Hypocreomycetidae</taxon>
        <taxon>Hypocreales</taxon>
        <taxon>Nectriaceae</taxon>
        <taxon>Fusarium</taxon>
        <taxon>Fusarium concolor species complex</taxon>
    </lineage>
</organism>
<dbReference type="Pfam" id="PF00651">
    <property type="entry name" value="BTB"/>
    <property type="match status" value="1"/>
</dbReference>
<dbReference type="PANTHER" id="PTHR47843">
    <property type="entry name" value="BTB DOMAIN-CONTAINING PROTEIN-RELATED"/>
    <property type="match status" value="1"/>
</dbReference>
<accession>A0A8H4KNU0</accession>
<name>A0A8H4KNU0_9HYPO</name>
<keyword evidence="3" id="KW-1185">Reference proteome</keyword>
<dbReference type="InterPro" id="IPR000210">
    <property type="entry name" value="BTB/POZ_dom"/>
</dbReference>
<evidence type="ECO:0000259" key="1">
    <source>
        <dbReference type="PROSITE" id="PS50097"/>
    </source>
</evidence>
<protein>
    <submittedName>
        <fullName evidence="2">Triacylglycerol lipase</fullName>
    </submittedName>
</protein>